<evidence type="ECO:0000313" key="5">
    <source>
        <dbReference type="EMBL" id="REL29639.1"/>
    </source>
</evidence>
<comment type="similarity">
    <text evidence="1">Belongs to the CapA family.</text>
</comment>
<proteinExistence type="inferred from homology"/>
<keyword evidence="6" id="KW-1185">Reference proteome</keyword>
<evidence type="ECO:0000256" key="2">
    <source>
        <dbReference type="SAM" id="MobiDB-lite"/>
    </source>
</evidence>
<feature type="region of interest" description="Disordered" evidence="2">
    <location>
        <begin position="436"/>
        <end position="457"/>
    </location>
</feature>
<dbReference type="AlphaFoldDB" id="A0A3E0TZ13"/>
<organism evidence="5 6">
    <name type="scientific">Thalassotalea euphylliae</name>
    <dbReference type="NCBI Taxonomy" id="1655234"/>
    <lineage>
        <taxon>Bacteria</taxon>
        <taxon>Pseudomonadati</taxon>
        <taxon>Pseudomonadota</taxon>
        <taxon>Gammaproteobacteria</taxon>
        <taxon>Alteromonadales</taxon>
        <taxon>Colwelliaceae</taxon>
        <taxon>Thalassotalea</taxon>
    </lineage>
</organism>
<keyword evidence="3" id="KW-0732">Signal</keyword>
<accession>A0A3E0TZ13</accession>
<dbReference type="InterPro" id="IPR029052">
    <property type="entry name" value="Metallo-depent_PP-like"/>
</dbReference>
<dbReference type="SMART" id="SM00854">
    <property type="entry name" value="PGA_cap"/>
    <property type="match status" value="1"/>
</dbReference>
<dbReference type="SUPFAM" id="SSF49464">
    <property type="entry name" value="Carboxypeptidase regulatory domain-like"/>
    <property type="match status" value="1"/>
</dbReference>
<reference evidence="6" key="1">
    <citation type="submission" date="2018-08" db="EMBL/GenBank/DDBJ databases">
        <title>Thalassotalea euphylliae genome.</title>
        <authorList>
            <person name="Summers S."/>
            <person name="Rice S.A."/>
            <person name="Freckelton M.L."/>
            <person name="Nedved B.T."/>
            <person name="Hadfield M.G."/>
        </authorList>
    </citation>
    <scope>NUCLEOTIDE SEQUENCE [LARGE SCALE GENOMIC DNA]</scope>
    <source>
        <strain evidence="6">H3</strain>
    </source>
</reference>
<dbReference type="InterPro" id="IPR019079">
    <property type="entry name" value="Capsule_synth_CapA"/>
</dbReference>
<dbReference type="PANTHER" id="PTHR33393">
    <property type="entry name" value="POLYGLUTAMINE SYNTHESIS ACCESSORY PROTEIN RV0574C-RELATED"/>
    <property type="match status" value="1"/>
</dbReference>
<dbReference type="Proteomes" id="UP000256899">
    <property type="component" value="Unassembled WGS sequence"/>
</dbReference>
<feature type="domain" description="Capsule synthesis protein CapA" evidence="4">
    <location>
        <begin position="114"/>
        <end position="367"/>
    </location>
</feature>
<dbReference type="InterPro" id="IPR008969">
    <property type="entry name" value="CarboxyPept-like_regulatory"/>
</dbReference>
<dbReference type="PANTHER" id="PTHR33393:SF11">
    <property type="entry name" value="POLYGLUTAMINE SYNTHESIS ACCESSORY PROTEIN RV0574C-RELATED"/>
    <property type="match status" value="1"/>
</dbReference>
<protein>
    <recommendedName>
        <fullName evidence="4">Capsule synthesis protein CapA domain-containing protein</fullName>
    </recommendedName>
</protein>
<sequence length="703" mass="78953">MSKLFSPKLLSLATLALSLSPSFISYADTRFSAKVADENNQPIAGVDVSINGQKVRSNQRGEFTLNLPEQNYYQVTLSKGDYYQRVHTFSYKELKNLNTKAPFQLIEKKSGRVMFAFGGDVMMGRRYYKPYFDDPVLIKPDSILPDSKALVEHVKPYMALADIAAVNLETQLAADEPTQRLQKSVTFYSAPETVTALQWAGIDYVTLGNNHTFDYMDEGLTSTLNALNEAKLPYSGAGYNEAEALTPYNMTVNNQPLALLGYVGWHGGKKPTQTADAHQGGAAFGNMENIKQSVSDAKQQGNLPIVQYHGGLEYVKEPTGVTEQRLKSAVDNGAALVVAHHPHVTQGIELYSGNLIAYSMGNFIFDQNFSATQHSYILYVWLDNGEFSRAELVPIYVKDYKPTPAMDDERNRALTRIATLSAKRNTHIANHHGHGVISASNTAKQKTNKNAEENTERNTAQAYRLDVSKMTTLPIPYKAWSEHIQKIELPNADLPNNDLQYRLGSNLVNGSDFEQFTWFNAPERNFKLPKQWQLVADGYQSKQAMQLTVDKNSTSIFGMKHFRRVYAADNPMTMTVQAKTDKPVKVNVYWQGRKSGQKLLDAYAESPKHFIQSFELTPSNDWQALEVGFDSPRIRYRSYRVLVEFENMKNSGANVLLDNFALVEWHTAFQQNVKPFTLDEDGQMADYIGVNKTASKAITIRSH</sequence>
<feature type="signal peptide" evidence="3">
    <location>
        <begin position="1"/>
        <end position="27"/>
    </location>
</feature>
<evidence type="ECO:0000259" key="4">
    <source>
        <dbReference type="SMART" id="SM00854"/>
    </source>
</evidence>
<dbReference type="Pfam" id="PF09587">
    <property type="entry name" value="PGA_cap"/>
    <property type="match status" value="1"/>
</dbReference>
<name>A0A3E0TZ13_9GAMM</name>
<gene>
    <name evidence="5" type="ORF">DXX94_02310</name>
</gene>
<dbReference type="RefSeq" id="WP_116013608.1">
    <property type="nucleotide sequence ID" value="NZ_QUOT01000001.1"/>
</dbReference>
<dbReference type="Gene3D" id="3.60.21.10">
    <property type="match status" value="1"/>
</dbReference>
<dbReference type="EMBL" id="QUOT01000001">
    <property type="protein sequence ID" value="REL29639.1"/>
    <property type="molecule type" value="Genomic_DNA"/>
</dbReference>
<evidence type="ECO:0000256" key="1">
    <source>
        <dbReference type="ARBA" id="ARBA00005662"/>
    </source>
</evidence>
<dbReference type="SUPFAM" id="SSF56300">
    <property type="entry name" value="Metallo-dependent phosphatases"/>
    <property type="match status" value="1"/>
</dbReference>
<evidence type="ECO:0000256" key="3">
    <source>
        <dbReference type="SAM" id="SignalP"/>
    </source>
</evidence>
<comment type="caution">
    <text evidence="5">The sequence shown here is derived from an EMBL/GenBank/DDBJ whole genome shotgun (WGS) entry which is preliminary data.</text>
</comment>
<dbReference type="InterPro" id="IPR052169">
    <property type="entry name" value="CW_Biosynth-Accessory"/>
</dbReference>
<feature type="chain" id="PRO_5017696528" description="Capsule synthesis protein CapA domain-containing protein" evidence="3">
    <location>
        <begin position="28"/>
        <end position="703"/>
    </location>
</feature>
<evidence type="ECO:0000313" key="6">
    <source>
        <dbReference type="Proteomes" id="UP000256899"/>
    </source>
</evidence>
<dbReference type="CDD" id="cd07381">
    <property type="entry name" value="MPP_CapA"/>
    <property type="match status" value="1"/>
</dbReference>
<dbReference type="Gene3D" id="2.60.40.1120">
    <property type="entry name" value="Carboxypeptidase-like, regulatory domain"/>
    <property type="match status" value="1"/>
</dbReference>